<comment type="caution">
    <text evidence="2">The sequence shown here is derived from an EMBL/GenBank/DDBJ whole genome shotgun (WGS) entry which is preliminary data.</text>
</comment>
<dbReference type="GO" id="GO:0016740">
    <property type="term" value="F:transferase activity"/>
    <property type="evidence" value="ECO:0007669"/>
    <property type="project" value="UniProtKB-KW"/>
</dbReference>
<reference evidence="2 3" key="1">
    <citation type="submission" date="2019-04" db="EMBL/GenBank/DDBJ databases">
        <title>Sphingomonas psychrotolerans sp. nov., isolated from soil in the Tianshan Mountains, Xinjiang, China.</title>
        <authorList>
            <person name="Luo Y."/>
            <person name="Sheng H."/>
        </authorList>
    </citation>
    <scope>NUCLEOTIDE SEQUENCE [LARGE SCALE GENOMIC DNA]</scope>
    <source>
        <strain evidence="2 3">ZFGT-11</strain>
    </source>
</reference>
<feature type="domain" description="Gcp-like" evidence="1">
    <location>
        <begin position="30"/>
        <end position="122"/>
    </location>
</feature>
<dbReference type="Gene3D" id="3.30.420.40">
    <property type="match status" value="2"/>
</dbReference>
<dbReference type="AlphaFoldDB" id="A0A4S1XGX1"/>
<dbReference type="Proteomes" id="UP000306147">
    <property type="component" value="Unassembled WGS sequence"/>
</dbReference>
<dbReference type="GO" id="GO:0002949">
    <property type="term" value="P:tRNA threonylcarbamoyladenosine modification"/>
    <property type="evidence" value="ECO:0007669"/>
    <property type="project" value="InterPro"/>
</dbReference>
<dbReference type="InterPro" id="IPR022496">
    <property type="entry name" value="T6A_TsaB"/>
</dbReference>
<accession>A0A4S1XGX1</accession>
<evidence type="ECO:0000313" key="2">
    <source>
        <dbReference type="EMBL" id="TGX54930.1"/>
    </source>
</evidence>
<dbReference type="OrthoDB" id="9809995at2"/>
<keyword evidence="2" id="KW-0808">Transferase</keyword>
<organism evidence="2 3">
    <name type="scientific">Sphingomonas gei</name>
    <dbReference type="NCBI Taxonomy" id="1395960"/>
    <lineage>
        <taxon>Bacteria</taxon>
        <taxon>Pseudomonadati</taxon>
        <taxon>Pseudomonadota</taxon>
        <taxon>Alphaproteobacteria</taxon>
        <taxon>Sphingomonadales</taxon>
        <taxon>Sphingomonadaceae</taxon>
        <taxon>Sphingomonas</taxon>
    </lineage>
</organism>
<keyword evidence="3" id="KW-1185">Reference proteome</keyword>
<dbReference type="RefSeq" id="WP_135962825.1">
    <property type="nucleotide sequence ID" value="NZ_SRXT01000002.1"/>
</dbReference>
<dbReference type="EMBL" id="SRXT01000002">
    <property type="protein sequence ID" value="TGX54930.1"/>
    <property type="molecule type" value="Genomic_DNA"/>
</dbReference>
<gene>
    <name evidence="2" type="primary">tsaB</name>
    <name evidence="2" type="ORF">E5A73_05670</name>
</gene>
<dbReference type="InterPro" id="IPR000905">
    <property type="entry name" value="Gcp-like_dom"/>
</dbReference>
<name>A0A4S1XGX1_9SPHN</name>
<dbReference type="InterPro" id="IPR043129">
    <property type="entry name" value="ATPase_NBD"/>
</dbReference>
<evidence type="ECO:0000313" key="3">
    <source>
        <dbReference type="Proteomes" id="UP000306147"/>
    </source>
</evidence>
<proteinExistence type="predicted"/>
<dbReference type="NCBIfam" id="TIGR03725">
    <property type="entry name" value="T6A_YeaZ"/>
    <property type="match status" value="1"/>
</dbReference>
<sequence length="210" mass="21315">MLTLVIETATAACSVALLRGVEVIASAHQVVGRGHAERLVPMIAALPDQGRAPRILVDVGPGSFTGVRVGLAAALGLAIGWEAEVQGYSSLALLAASQFAASPQTTALAAILEGGHGEVFMQSFIASPLAPVGPLQSLLPAAALAALGQRPAIGSGVRHLAALDPGRTLIEALPRAEDARLLPPTLASLAPRPIYGRAPDARTLAERGLA</sequence>
<evidence type="ECO:0000259" key="1">
    <source>
        <dbReference type="Pfam" id="PF00814"/>
    </source>
</evidence>
<dbReference type="SUPFAM" id="SSF53067">
    <property type="entry name" value="Actin-like ATPase domain"/>
    <property type="match status" value="1"/>
</dbReference>
<dbReference type="Pfam" id="PF00814">
    <property type="entry name" value="TsaD"/>
    <property type="match status" value="1"/>
</dbReference>
<protein>
    <submittedName>
        <fullName evidence="2">tRNA (Adenosine(37)-N6)-threonylcarbamoyltransferase complex dimerization subunit type 1 TsaB</fullName>
    </submittedName>
</protein>